<reference evidence="1" key="1">
    <citation type="submission" date="2023-07" db="EMBL/GenBank/DDBJ databases">
        <title>draft genome sequence of fig (Ficus carica).</title>
        <authorList>
            <person name="Takahashi T."/>
            <person name="Nishimura K."/>
        </authorList>
    </citation>
    <scope>NUCLEOTIDE SEQUENCE</scope>
</reference>
<name>A0AA87ZT70_FICCA</name>
<dbReference type="EMBL" id="BTGU01000009">
    <property type="protein sequence ID" value="GMN39607.1"/>
    <property type="molecule type" value="Genomic_DNA"/>
</dbReference>
<keyword evidence="2" id="KW-1185">Reference proteome</keyword>
<sequence>MIESHDGSSGHLVTHEIEPSWRQAILGRLGRVKSRRLAANGIDPASGDWNRADWWQMKLSRMATNRVETTSDKRNQAD</sequence>
<dbReference type="Proteomes" id="UP001187192">
    <property type="component" value="Unassembled WGS sequence"/>
</dbReference>
<dbReference type="AlphaFoldDB" id="A0AA87ZT70"/>
<evidence type="ECO:0000313" key="2">
    <source>
        <dbReference type="Proteomes" id="UP001187192"/>
    </source>
</evidence>
<proteinExistence type="predicted"/>
<organism evidence="1 2">
    <name type="scientific">Ficus carica</name>
    <name type="common">Common fig</name>
    <dbReference type="NCBI Taxonomy" id="3494"/>
    <lineage>
        <taxon>Eukaryota</taxon>
        <taxon>Viridiplantae</taxon>
        <taxon>Streptophyta</taxon>
        <taxon>Embryophyta</taxon>
        <taxon>Tracheophyta</taxon>
        <taxon>Spermatophyta</taxon>
        <taxon>Magnoliopsida</taxon>
        <taxon>eudicotyledons</taxon>
        <taxon>Gunneridae</taxon>
        <taxon>Pentapetalae</taxon>
        <taxon>rosids</taxon>
        <taxon>fabids</taxon>
        <taxon>Rosales</taxon>
        <taxon>Moraceae</taxon>
        <taxon>Ficeae</taxon>
        <taxon>Ficus</taxon>
    </lineage>
</organism>
<evidence type="ECO:0000313" key="1">
    <source>
        <dbReference type="EMBL" id="GMN39607.1"/>
    </source>
</evidence>
<accession>A0AA87ZT70</accession>
<protein>
    <submittedName>
        <fullName evidence="1">Uncharacterized protein</fullName>
    </submittedName>
</protein>
<gene>
    <name evidence="1" type="ORF">TIFTF001_008839</name>
</gene>
<comment type="caution">
    <text evidence="1">The sequence shown here is derived from an EMBL/GenBank/DDBJ whole genome shotgun (WGS) entry which is preliminary data.</text>
</comment>